<reference evidence="8" key="1">
    <citation type="submission" date="2019-06" db="EMBL/GenBank/DDBJ databases">
        <authorList>
            <consortium name="Wellcome Sanger Institute Data Sharing"/>
        </authorList>
    </citation>
    <scope>NUCLEOTIDE SEQUENCE [LARGE SCALE GENOMIC DNA]</scope>
</reference>
<accession>A0A673B494</accession>
<keyword evidence="4" id="KW-0498">Mitosis</keyword>
<gene>
    <name evidence="8" type="primary">pds5b</name>
</gene>
<reference evidence="8" key="3">
    <citation type="submission" date="2025-09" db="UniProtKB">
        <authorList>
            <consortium name="Ensembl"/>
        </authorList>
    </citation>
    <scope>IDENTIFICATION</scope>
</reference>
<organism evidence="8 9">
    <name type="scientific">Sphaeramia orbicularis</name>
    <name type="common">orbiculate cardinalfish</name>
    <dbReference type="NCBI Taxonomy" id="375764"/>
    <lineage>
        <taxon>Eukaryota</taxon>
        <taxon>Metazoa</taxon>
        <taxon>Chordata</taxon>
        <taxon>Craniata</taxon>
        <taxon>Vertebrata</taxon>
        <taxon>Euteleostomi</taxon>
        <taxon>Actinopterygii</taxon>
        <taxon>Neopterygii</taxon>
        <taxon>Teleostei</taxon>
        <taxon>Neoteleostei</taxon>
        <taxon>Acanthomorphata</taxon>
        <taxon>Gobiaria</taxon>
        <taxon>Kurtiformes</taxon>
        <taxon>Apogonoidei</taxon>
        <taxon>Apogonidae</taxon>
        <taxon>Apogoninae</taxon>
        <taxon>Sphaeramia</taxon>
    </lineage>
</organism>
<keyword evidence="2" id="KW-0132">Cell division</keyword>
<dbReference type="GO" id="GO:0051301">
    <property type="term" value="P:cell division"/>
    <property type="evidence" value="ECO:0007669"/>
    <property type="project" value="UniProtKB-KW"/>
</dbReference>
<reference evidence="8" key="2">
    <citation type="submission" date="2025-08" db="UniProtKB">
        <authorList>
            <consortium name="Ensembl"/>
        </authorList>
    </citation>
    <scope>IDENTIFICATION</scope>
</reference>
<evidence type="ECO:0000256" key="6">
    <source>
        <dbReference type="ARBA" id="ARBA00023306"/>
    </source>
</evidence>
<protein>
    <recommendedName>
        <fullName evidence="10">PDS5 cohesin associated factor B</fullName>
    </recommendedName>
</protein>
<dbReference type="InterPro" id="IPR011989">
    <property type="entry name" value="ARM-like"/>
</dbReference>
<evidence type="ECO:0000256" key="2">
    <source>
        <dbReference type="ARBA" id="ARBA00022618"/>
    </source>
</evidence>
<feature type="compositionally biased region" description="Polar residues" evidence="7">
    <location>
        <begin position="1129"/>
        <end position="1144"/>
    </location>
</feature>
<dbReference type="Proteomes" id="UP000472271">
    <property type="component" value="Chromosome 14"/>
</dbReference>
<evidence type="ECO:0000256" key="7">
    <source>
        <dbReference type="SAM" id="MobiDB-lite"/>
    </source>
</evidence>
<evidence type="ECO:0008006" key="10">
    <source>
        <dbReference type="Google" id="ProtNLM"/>
    </source>
</evidence>
<keyword evidence="9" id="KW-1185">Reference proteome</keyword>
<proteinExistence type="predicted"/>
<dbReference type="InterPro" id="IPR039776">
    <property type="entry name" value="Pds5"/>
</dbReference>
<dbReference type="FunFam" id="1.25.10.10:FF:000064">
    <property type="entry name" value="Sister chromatid cohesion protein PDS5 homolog A"/>
    <property type="match status" value="1"/>
</dbReference>
<dbReference type="GO" id="GO:0006281">
    <property type="term" value="P:DNA repair"/>
    <property type="evidence" value="ECO:0007669"/>
    <property type="project" value="TreeGrafter"/>
</dbReference>
<dbReference type="SUPFAM" id="SSF48371">
    <property type="entry name" value="ARM repeat"/>
    <property type="match status" value="1"/>
</dbReference>
<evidence type="ECO:0000256" key="5">
    <source>
        <dbReference type="ARBA" id="ARBA00023242"/>
    </source>
</evidence>
<dbReference type="GO" id="GO:0005634">
    <property type="term" value="C:nucleus"/>
    <property type="evidence" value="ECO:0007669"/>
    <property type="project" value="UniProtKB-SubCell"/>
</dbReference>
<evidence type="ECO:0000256" key="4">
    <source>
        <dbReference type="ARBA" id="ARBA00022776"/>
    </source>
</evidence>
<comment type="subcellular location">
    <subcellularLocation>
        <location evidence="1">Nucleus</location>
    </subcellularLocation>
</comment>
<dbReference type="CDD" id="cd19953">
    <property type="entry name" value="PDS5"/>
    <property type="match status" value="1"/>
</dbReference>
<dbReference type="FunFam" id="1.25.10.10:FF:001146">
    <property type="entry name" value="PDS5 cohesin associated factor B"/>
    <property type="match status" value="1"/>
</dbReference>
<dbReference type="Ensembl" id="ENSSORT00005038021.1">
    <property type="protein sequence ID" value="ENSSORP00005037051.1"/>
    <property type="gene ID" value="ENSSORG00005009119.1"/>
</dbReference>
<evidence type="ECO:0000313" key="8">
    <source>
        <dbReference type="Ensembl" id="ENSSORP00005037051.1"/>
    </source>
</evidence>
<dbReference type="Gene3D" id="1.25.10.10">
    <property type="entry name" value="Leucine-rich Repeat Variant"/>
    <property type="match status" value="2"/>
</dbReference>
<evidence type="ECO:0000256" key="1">
    <source>
        <dbReference type="ARBA" id="ARBA00004123"/>
    </source>
</evidence>
<feature type="compositionally biased region" description="Basic residues" evidence="7">
    <location>
        <begin position="1280"/>
        <end position="1293"/>
    </location>
</feature>
<dbReference type="PANTHER" id="PTHR12663:SF1">
    <property type="entry name" value="SISTER CHROMATID COHESION PROTEIN PDS5 HOMOLOG B"/>
    <property type="match status" value="1"/>
</dbReference>
<feature type="region of interest" description="Disordered" evidence="7">
    <location>
        <begin position="1129"/>
        <end position="1293"/>
    </location>
</feature>
<dbReference type="PANTHER" id="PTHR12663">
    <property type="entry name" value="ANDROGEN INDUCED INHIBITOR OF PROLIFERATION AS3 / PDS5-RELATED"/>
    <property type="match status" value="1"/>
</dbReference>
<feature type="compositionally biased region" description="Acidic residues" evidence="7">
    <location>
        <begin position="1246"/>
        <end position="1270"/>
    </location>
</feature>
<sequence>MYTADGKVTYPPGVKEISDKISKEEMVRRLKMVVKTFMDMDQDSEEEKELYLNLALHLASDFFLKHPDKDVRLLVACCLADIFRIYAPEAPYTSPDKLKDIFMFITRQLKGLEDTKSAQFNRYFYLLENIAWVKSYNICFELEDSNEIFTQLYRTLFQVINNGHNQKVHMHMVDLMSSIICEGDTVSQELLDTVLVNLVPAHKNLNKQAYDLAKALLKRTAQAIEPYITNFFNQVLMLGKTSVSDLSEHVFDLILELYNIDSHLLLSVLPQLEFKLKSNDNDERLQVVKLLAKMFGAKDSELAAQNKPLWQCYLGRFNDIHVPIRLECVKFASHCLMNHPDLAKDLTEYLRVRSHDPEEAIRHDVIVSIVTAAKKDLSLVNDALLNFVKERTLDKRWRVRKEAMMGLASIYRKYSLQGEGGREASKQISWIKDKLLHIYYQNSIDDRLLVERVFAQYMVPHNLETTERMKCLYYLYATLDTNAVKALNEMWKCQNLLRHHVKDLLDLVKKPKSEASSKAVFAKVMVITRNLPDPGKAQDFVKKLAQVLDDDERIRDQLETLVSPTCSCKQAEVCVRDITKKLGSPKQPSNPFLEMVKFLLERIAPVHIDTESISALIKQVNKSIDGTADDEEEGVPTEEAIRAGLELLKVLSFTHPVSFHSAETFESLLGCLKMDDEKVAEAALQIFKNTGSKMEESFPHIKSVLLPVLQAKAKRGPPRQAKYAIHCIHAMFSNRDTHFAQIFEPLHKGLDPANLEQLITPLTTLGHLAQLAPEQFAAPLKSLVANFIVKDLLMNDRIPGKKTTKLWVPDDEVSPETLAKIQGIKLMVRWLLGVKNNQSKSGNSTLRMLTAILHSDGDLTEQGRMGKPDMSRLRLAAACALLKLAQEPCYHEIITLEQYQLCALVINDECYQVRQCFAQKLHRGLCRLRLPLEYMAVFALCAKDPVKERRAHARQCLVKNVNIRREYLKQHAAINKLFSLLPEYVVPYAIHLLAHDPDYVKVQDIEQLKEIKEALWFVLEIIMAKNENNSHAFIRKMVENIKQTKDAQSPNDPKTNEKLYTVCDVAMHIIMSKSTTYSLESPKDPVLPSRFFTKPDKFTSLKHSSNLSISFLFLKPKSANVLGAVNKPLSSAGKQLQSKASRMETTSNDDSSSNPGSPQRSKTRWENTTQNDDQDSKPKRGRKKAVANTTSTAESEDQWDDDTRPEDEQNSPPKKGRRGRPPKSASAGQDTPAKGKRGRKKAAPPPDDEEEEEEEEREEEVDDEEEDDDRSSENMEVKTKGGRQARAPRRSQG</sequence>
<dbReference type="GO" id="GO:0007064">
    <property type="term" value="P:mitotic sister chromatid cohesion"/>
    <property type="evidence" value="ECO:0007669"/>
    <property type="project" value="InterPro"/>
</dbReference>
<dbReference type="GO" id="GO:0000785">
    <property type="term" value="C:chromatin"/>
    <property type="evidence" value="ECO:0007669"/>
    <property type="project" value="TreeGrafter"/>
</dbReference>
<dbReference type="InterPro" id="IPR016024">
    <property type="entry name" value="ARM-type_fold"/>
</dbReference>
<evidence type="ECO:0000256" key="3">
    <source>
        <dbReference type="ARBA" id="ARBA00022737"/>
    </source>
</evidence>
<dbReference type="Pfam" id="PF20168">
    <property type="entry name" value="PDS5"/>
    <property type="match status" value="1"/>
</dbReference>
<keyword evidence="5" id="KW-0539">Nucleus</keyword>
<keyword evidence="6" id="KW-0131">Cell cycle</keyword>
<feature type="compositionally biased region" description="Low complexity" evidence="7">
    <location>
        <begin position="1145"/>
        <end position="1158"/>
    </location>
</feature>
<name>A0A673B494_9TELE</name>
<evidence type="ECO:0000313" key="9">
    <source>
        <dbReference type="Proteomes" id="UP000472271"/>
    </source>
</evidence>
<feature type="compositionally biased region" description="Acidic residues" evidence="7">
    <location>
        <begin position="1194"/>
        <end position="1209"/>
    </location>
</feature>
<keyword evidence="3" id="KW-0677">Repeat</keyword>